<dbReference type="SUPFAM" id="SSF160527">
    <property type="entry name" value="V-type ATPase subunit E-like"/>
    <property type="match status" value="1"/>
</dbReference>
<protein>
    <recommendedName>
        <fullName evidence="7">V-type proton ATPase subunit E</fullName>
    </recommendedName>
</protein>
<dbReference type="Gene3D" id="3.30.2320.30">
    <property type="entry name" value="ATP synthase, E subunit, C-terminal"/>
    <property type="match status" value="1"/>
</dbReference>
<evidence type="ECO:0000256" key="2">
    <source>
        <dbReference type="ARBA" id="ARBA00022448"/>
    </source>
</evidence>
<dbReference type="EMBL" id="CM035424">
    <property type="protein sequence ID" value="KAH7352358.1"/>
    <property type="molecule type" value="Genomic_DNA"/>
</dbReference>
<dbReference type="EMBL" id="CM035424">
    <property type="protein sequence ID" value="KAH7352360.1"/>
    <property type="molecule type" value="Genomic_DNA"/>
</dbReference>
<evidence type="ECO:0008006" key="7">
    <source>
        <dbReference type="Google" id="ProtNLM"/>
    </source>
</evidence>
<evidence type="ECO:0000313" key="5">
    <source>
        <dbReference type="EMBL" id="KAH7352358.1"/>
    </source>
</evidence>
<dbReference type="OrthoDB" id="10263003at2759"/>
<dbReference type="Proteomes" id="UP000825935">
    <property type="component" value="Chromosome 19"/>
</dbReference>
<evidence type="ECO:0000256" key="4">
    <source>
        <dbReference type="SAM" id="Coils"/>
    </source>
</evidence>
<dbReference type="GO" id="GO:0046961">
    <property type="term" value="F:proton-transporting ATPase activity, rotational mechanism"/>
    <property type="evidence" value="ECO:0007669"/>
    <property type="project" value="InterPro"/>
</dbReference>
<organism evidence="5 6">
    <name type="scientific">Ceratopteris richardii</name>
    <name type="common">Triangle waterfern</name>
    <dbReference type="NCBI Taxonomy" id="49495"/>
    <lineage>
        <taxon>Eukaryota</taxon>
        <taxon>Viridiplantae</taxon>
        <taxon>Streptophyta</taxon>
        <taxon>Embryophyta</taxon>
        <taxon>Tracheophyta</taxon>
        <taxon>Polypodiopsida</taxon>
        <taxon>Polypodiidae</taxon>
        <taxon>Polypodiales</taxon>
        <taxon>Pteridineae</taxon>
        <taxon>Pteridaceae</taxon>
        <taxon>Parkerioideae</taxon>
        <taxon>Ceratopteris</taxon>
    </lineage>
</organism>
<dbReference type="Gene3D" id="6.10.250.1620">
    <property type="match status" value="1"/>
</dbReference>
<keyword evidence="3" id="KW-0406">Ion transport</keyword>
<proteinExistence type="inferred from homology"/>
<name>A0A8T2SNV8_CERRI</name>
<sequence>MNDAEISKQVQQMVRFIKQEAEEKANEIAVSAEEEFNIEKLQIVEAEKRKIKQEYERKEKQLDIRKRIDYSMQLNASRLKVLQTQDDLVQGMKNAAEQQLATISESHHEYRVLLKELIVQALLRLKESSVLLRCRESDVDLVFNVLDDAKNEYIEKAGVEHVQIHVDNHKFLPPGPDSEGHGQFCSGGVVLASKDGRIVCENTLDARLGVVFKQKLPEIRRRLFGGSGA</sequence>
<keyword evidence="4" id="KW-0175">Coiled coil</keyword>
<dbReference type="PANTHER" id="PTHR45715">
    <property type="entry name" value="ATPASE H+-TRANSPORTING V1 SUBUNIT E1A-RELATED"/>
    <property type="match status" value="1"/>
</dbReference>
<evidence type="ECO:0000256" key="3">
    <source>
        <dbReference type="ARBA" id="ARBA00023065"/>
    </source>
</evidence>
<keyword evidence="2" id="KW-0813">Transport</keyword>
<evidence type="ECO:0000313" key="6">
    <source>
        <dbReference type="Proteomes" id="UP000825935"/>
    </source>
</evidence>
<comment type="similarity">
    <text evidence="1">Belongs to the V-ATPase E subunit family.</text>
</comment>
<dbReference type="HAMAP" id="MF_00311">
    <property type="entry name" value="ATP_synth_E_arch"/>
    <property type="match status" value="1"/>
</dbReference>
<dbReference type="OMA" id="QHMMAFI"/>
<feature type="coiled-coil region" evidence="4">
    <location>
        <begin position="29"/>
        <end position="61"/>
    </location>
</feature>
<evidence type="ECO:0000256" key="1">
    <source>
        <dbReference type="ARBA" id="ARBA00005901"/>
    </source>
</evidence>
<keyword evidence="6" id="KW-1185">Reference proteome</keyword>
<reference evidence="5" key="1">
    <citation type="submission" date="2021-08" db="EMBL/GenBank/DDBJ databases">
        <title>WGS assembly of Ceratopteris richardii.</title>
        <authorList>
            <person name="Marchant D.B."/>
            <person name="Chen G."/>
            <person name="Jenkins J."/>
            <person name="Shu S."/>
            <person name="Leebens-Mack J."/>
            <person name="Grimwood J."/>
            <person name="Schmutz J."/>
            <person name="Soltis P."/>
            <person name="Soltis D."/>
            <person name="Chen Z.-H."/>
        </authorList>
    </citation>
    <scope>NUCLEOTIDE SEQUENCE</scope>
    <source>
        <strain evidence="5">Whitten #5841</strain>
        <tissue evidence="5">Leaf</tissue>
    </source>
</reference>
<comment type="caution">
    <text evidence="5">The sequence shown here is derived from an EMBL/GenBank/DDBJ whole genome shotgun (WGS) entry which is preliminary data.</text>
</comment>
<gene>
    <name evidence="5" type="ORF">KP509_19G041400</name>
</gene>
<dbReference type="Pfam" id="PF01991">
    <property type="entry name" value="vATP-synt_E"/>
    <property type="match status" value="1"/>
</dbReference>
<dbReference type="AlphaFoldDB" id="A0A8T2SNV8"/>
<dbReference type="InterPro" id="IPR002842">
    <property type="entry name" value="ATPase_V1_Esu"/>
</dbReference>
<accession>A0A8T2SNV8</accession>
<dbReference type="InterPro" id="IPR038495">
    <property type="entry name" value="ATPase_E_C"/>
</dbReference>
<dbReference type="GO" id="GO:0033178">
    <property type="term" value="C:proton-transporting two-sector ATPase complex, catalytic domain"/>
    <property type="evidence" value="ECO:0007669"/>
    <property type="project" value="InterPro"/>
</dbReference>